<dbReference type="OrthoDB" id="10020495at2759"/>
<protein>
    <recommendedName>
        <fullName evidence="2">MAM domain-containing protein</fullName>
    </recommendedName>
</protein>
<evidence type="ECO:0000256" key="1">
    <source>
        <dbReference type="SAM" id="SignalP"/>
    </source>
</evidence>
<gene>
    <name evidence="3" type="ORF">SKAU_G00285430</name>
</gene>
<dbReference type="AlphaFoldDB" id="A0A9Q1EXZ9"/>
<proteinExistence type="predicted"/>
<dbReference type="Proteomes" id="UP001152622">
    <property type="component" value="Chromosome 11"/>
</dbReference>
<feature type="signal peptide" evidence="1">
    <location>
        <begin position="1"/>
        <end position="33"/>
    </location>
</feature>
<dbReference type="InterPro" id="IPR051560">
    <property type="entry name" value="MAM_domain-containing"/>
</dbReference>
<evidence type="ECO:0000259" key="2">
    <source>
        <dbReference type="PROSITE" id="PS50060"/>
    </source>
</evidence>
<dbReference type="SMART" id="SM00137">
    <property type="entry name" value="MAM"/>
    <property type="match status" value="2"/>
</dbReference>
<organism evidence="3 4">
    <name type="scientific">Synaphobranchus kaupii</name>
    <name type="common">Kaup's arrowtooth eel</name>
    <dbReference type="NCBI Taxonomy" id="118154"/>
    <lineage>
        <taxon>Eukaryota</taxon>
        <taxon>Metazoa</taxon>
        <taxon>Chordata</taxon>
        <taxon>Craniata</taxon>
        <taxon>Vertebrata</taxon>
        <taxon>Euteleostomi</taxon>
        <taxon>Actinopterygii</taxon>
        <taxon>Neopterygii</taxon>
        <taxon>Teleostei</taxon>
        <taxon>Anguilliformes</taxon>
        <taxon>Synaphobranchidae</taxon>
        <taxon>Synaphobranchus</taxon>
    </lineage>
</organism>
<evidence type="ECO:0000313" key="3">
    <source>
        <dbReference type="EMBL" id="KAJ8347142.1"/>
    </source>
</evidence>
<keyword evidence="1" id="KW-0732">Signal</keyword>
<dbReference type="Gene3D" id="2.60.120.200">
    <property type="match status" value="2"/>
</dbReference>
<feature type="chain" id="PRO_5040153517" description="MAM domain-containing protein" evidence="1">
    <location>
        <begin position="34"/>
        <end position="331"/>
    </location>
</feature>
<dbReference type="InterPro" id="IPR000998">
    <property type="entry name" value="MAM_dom"/>
</dbReference>
<dbReference type="CDD" id="cd06263">
    <property type="entry name" value="MAM"/>
    <property type="match status" value="2"/>
</dbReference>
<dbReference type="PANTHER" id="PTHR23282">
    <property type="entry name" value="APICAL ENDOSOMAL GLYCOPROTEIN PRECURSOR"/>
    <property type="match status" value="1"/>
</dbReference>
<dbReference type="InterPro" id="IPR013320">
    <property type="entry name" value="ConA-like_dom_sf"/>
</dbReference>
<feature type="domain" description="MAM" evidence="2">
    <location>
        <begin position="38"/>
        <end position="176"/>
    </location>
</feature>
<keyword evidence="4" id="KW-1185">Reference proteome</keyword>
<dbReference type="Pfam" id="PF00629">
    <property type="entry name" value="MAM"/>
    <property type="match status" value="2"/>
</dbReference>
<dbReference type="PROSITE" id="PS50060">
    <property type="entry name" value="MAM_2"/>
    <property type="match status" value="2"/>
</dbReference>
<evidence type="ECO:0000313" key="4">
    <source>
        <dbReference type="Proteomes" id="UP001152622"/>
    </source>
</evidence>
<comment type="caution">
    <text evidence="3">The sequence shown here is derived from an EMBL/GenBank/DDBJ whole genome shotgun (WGS) entry which is preliminary data.</text>
</comment>
<dbReference type="EMBL" id="JAINUF010000011">
    <property type="protein sequence ID" value="KAJ8347142.1"/>
    <property type="molecule type" value="Genomic_DNA"/>
</dbReference>
<accession>A0A9Q1EXZ9</accession>
<name>A0A9Q1EXZ9_SYNKA</name>
<dbReference type="SUPFAM" id="SSF49899">
    <property type="entry name" value="Concanavalin A-like lectins/glucanases"/>
    <property type="match status" value="2"/>
</dbReference>
<reference evidence="3" key="1">
    <citation type="journal article" date="2023" name="Science">
        <title>Genome structures resolve the early diversification of teleost fishes.</title>
        <authorList>
            <person name="Parey E."/>
            <person name="Louis A."/>
            <person name="Montfort J."/>
            <person name="Bouchez O."/>
            <person name="Roques C."/>
            <person name="Iampietro C."/>
            <person name="Lluch J."/>
            <person name="Castinel A."/>
            <person name="Donnadieu C."/>
            <person name="Desvignes T."/>
            <person name="Floi Bucao C."/>
            <person name="Jouanno E."/>
            <person name="Wen M."/>
            <person name="Mejri S."/>
            <person name="Dirks R."/>
            <person name="Jansen H."/>
            <person name="Henkel C."/>
            <person name="Chen W.J."/>
            <person name="Zahm M."/>
            <person name="Cabau C."/>
            <person name="Klopp C."/>
            <person name="Thompson A.W."/>
            <person name="Robinson-Rechavi M."/>
            <person name="Braasch I."/>
            <person name="Lecointre G."/>
            <person name="Bobe J."/>
            <person name="Postlethwait J.H."/>
            <person name="Berthelot C."/>
            <person name="Roest Crollius H."/>
            <person name="Guiguen Y."/>
        </authorList>
    </citation>
    <scope>NUCLEOTIDE SEQUENCE</scope>
    <source>
        <strain evidence="3">WJC10195</strain>
    </source>
</reference>
<dbReference type="GO" id="GO:0016020">
    <property type="term" value="C:membrane"/>
    <property type="evidence" value="ECO:0007669"/>
    <property type="project" value="InterPro"/>
</dbReference>
<dbReference type="PANTHER" id="PTHR23282:SF116">
    <property type="entry name" value="MAM DOMAIN-CONTAINING PROTEIN 2"/>
    <property type="match status" value="1"/>
</dbReference>
<feature type="domain" description="MAM" evidence="2">
    <location>
        <begin position="175"/>
        <end position="329"/>
    </location>
</feature>
<sequence length="331" mass="36653">MCDPGSFSLVDFLCSSAMLQMLFLSLHFIVGRAQTLAGSCSFDNGTCGYVSDPSLSKWALNQNGRFIAVDGPLKEGRERAVLESPELDMSDWSCVRLVYQITGSGSLQLHLRPEGGTFDHTLWTADKPSDSWLVASIDLWNTSASYKMVLEGRLGGGANNSVSIFEIRIVPGYCIECKFEDPHMCGYRNQWNPNVNWYIGGPNKETQSNPSTWTGHYMYVDSTYASKPQEVARLVSPMTTTALSGCLSFYYLQSREVGSEFSVFTRDALGQGDEIWRPGIYHTSNWTLVQLDLKAPYPLEVVFEAAFSNHSGGRVALDNISLSAEFCNAET</sequence>
<feature type="non-terminal residue" evidence="3">
    <location>
        <position position="331"/>
    </location>
</feature>